<reference evidence="2 3" key="1">
    <citation type="submission" date="2016-05" db="EMBL/GenBank/DDBJ databases">
        <title>A degradative enzymes factory behind the ericoid mycorrhizal symbiosis.</title>
        <authorList>
            <consortium name="DOE Joint Genome Institute"/>
            <person name="Martino E."/>
            <person name="Morin E."/>
            <person name="Grelet G."/>
            <person name="Kuo A."/>
            <person name="Kohler A."/>
            <person name="Daghino S."/>
            <person name="Barry K."/>
            <person name="Choi C."/>
            <person name="Cichocki N."/>
            <person name="Clum A."/>
            <person name="Copeland A."/>
            <person name="Hainaut M."/>
            <person name="Haridas S."/>
            <person name="Labutti K."/>
            <person name="Lindquist E."/>
            <person name="Lipzen A."/>
            <person name="Khouja H.-R."/>
            <person name="Murat C."/>
            <person name="Ohm R."/>
            <person name="Olson A."/>
            <person name="Spatafora J."/>
            <person name="Veneault-Fourrey C."/>
            <person name="Henrissat B."/>
            <person name="Grigoriev I."/>
            <person name="Martin F."/>
            <person name="Perotto S."/>
        </authorList>
    </citation>
    <scope>NUCLEOTIDE SEQUENCE [LARGE SCALE GENOMIC DNA]</scope>
    <source>
        <strain evidence="2 3">UAMH 7357</strain>
    </source>
</reference>
<protein>
    <recommendedName>
        <fullName evidence="1">2EXR domain-containing protein</fullName>
    </recommendedName>
</protein>
<keyword evidence="3" id="KW-1185">Reference proteome</keyword>
<dbReference type="Pfam" id="PF20150">
    <property type="entry name" value="2EXR"/>
    <property type="match status" value="1"/>
</dbReference>
<dbReference type="EMBL" id="KZ613485">
    <property type="protein sequence ID" value="PMD20463.1"/>
    <property type="molecule type" value="Genomic_DNA"/>
</dbReference>
<organism evidence="2 3">
    <name type="scientific">Hyaloscypha hepaticicola</name>
    <dbReference type="NCBI Taxonomy" id="2082293"/>
    <lineage>
        <taxon>Eukaryota</taxon>
        <taxon>Fungi</taxon>
        <taxon>Dikarya</taxon>
        <taxon>Ascomycota</taxon>
        <taxon>Pezizomycotina</taxon>
        <taxon>Leotiomycetes</taxon>
        <taxon>Helotiales</taxon>
        <taxon>Hyaloscyphaceae</taxon>
        <taxon>Hyaloscypha</taxon>
    </lineage>
</organism>
<dbReference type="AlphaFoldDB" id="A0A2J6Q2F8"/>
<proteinExistence type="predicted"/>
<dbReference type="InterPro" id="IPR045518">
    <property type="entry name" value="2EXR"/>
</dbReference>
<dbReference type="Proteomes" id="UP000235672">
    <property type="component" value="Unassembled WGS sequence"/>
</dbReference>
<dbReference type="STRING" id="1745343.A0A2J6Q2F8"/>
<sequence length="230" mass="26761">MRRATRFPKFSQLPAELQLMIWEFAVPEPRVISYSSQFHGLSLTQTHPGILHACYESRKEALKRYKTAFSIALRKPVYFDFARDTLEFGDFTALEEFSKRNTRFNGSMEETDGVRMVAITVRSRLEEYQFKLICSNFGALDELKVREITHETWADWKPLRVVERKEIEGYLPLGGLLAMIRWNVELRRKVEGGWKAPRVLIGTEKQWETALKASGQIYDGGDEMDLDDEK</sequence>
<dbReference type="PANTHER" id="PTHR35910:SF6">
    <property type="entry name" value="2EXR DOMAIN-CONTAINING PROTEIN"/>
    <property type="match status" value="1"/>
</dbReference>
<dbReference type="PANTHER" id="PTHR35910">
    <property type="entry name" value="2EXR DOMAIN-CONTAINING PROTEIN"/>
    <property type="match status" value="1"/>
</dbReference>
<dbReference type="OrthoDB" id="3476658at2759"/>
<evidence type="ECO:0000259" key="1">
    <source>
        <dbReference type="Pfam" id="PF20150"/>
    </source>
</evidence>
<gene>
    <name evidence="2" type="ORF">NA56DRAFT_659931</name>
</gene>
<accession>A0A2J6Q2F8</accession>
<evidence type="ECO:0000313" key="2">
    <source>
        <dbReference type="EMBL" id="PMD20463.1"/>
    </source>
</evidence>
<name>A0A2J6Q2F8_9HELO</name>
<evidence type="ECO:0000313" key="3">
    <source>
        <dbReference type="Proteomes" id="UP000235672"/>
    </source>
</evidence>
<feature type="domain" description="2EXR" evidence="1">
    <location>
        <begin position="7"/>
        <end position="86"/>
    </location>
</feature>